<evidence type="ECO:0000256" key="6">
    <source>
        <dbReference type="SAM" id="SignalP"/>
    </source>
</evidence>
<organism evidence="8 9">
    <name type="scientific">Calocera cornea HHB12733</name>
    <dbReference type="NCBI Taxonomy" id="1353952"/>
    <lineage>
        <taxon>Eukaryota</taxon>
        <taxon>Fungi</taxon>
        <taxon>Dikarya</taxon>
        <taxon>Basidiomycota</taxon>
        <taxon>Agaricomycotina</taxon>
        <taxon>Dacrymycetes</taxon>
        <taxon>Dacrymycetales</taxon>
        <taxon>Dacrymycetaceae</taxon>
        <taxon>Calocera</taxon>
    </lineage>
</organism>
<dbReference type="EMBL" id="KV423958">
    <property type="protein sequence ID" value="KZT57881.1"/>
    <property type="molecule type" value="Genomic_DNA"/>
</dbReference>
<evidence type="ECO:0000256" key="1">
    <source>
        <dbReference type="ARBA" id="ARBA00001974"/>
    </source>
</evidence>
<dbReference type="Gene3D" id="3.40.462.20">
    <property type="match status" value="1"/>
</dbReference>
<name>A0A165GC07_9BASI</name>
<feature type="domain" description="FAD-binding PCMH-type" evidence="7">
    <location>
        <begin position="60"/>
        <end position="232"/>
    </location>
</feature>
<dbReference type="AlphaFoldDB" id="A0A165GC07"/>
<feature type="chain" id="PRO_5007858142" evidence="6">
    <location>
        <begin position="21"/>
        <end position="513"/>
    </location>
</feature>
<dbReference type="InParanoid" id="A0A165GC07"/>
<dbReference type="Proteomes" id="UP000076842">
    <property type="component" value="Unassembled WGS sequence"/>
</dbReference>
<accession>A0A165GC07</accession>
<keyword evidence="5" id="KW-0560">Oxidoreductase</keyword>
<dbReference type="GO" id="GO:0016491">
    <property type="term" value="F:oxidoreductase activity"/>
    <property type="evidence" value="ECO:0007669"/>
    <property type="project" value="UniProtKB-KW"/>
</dbReference>
<dbReference type="PANTHER" id="PTHR42973">
    <property type="entry name" value="BINDING OXIDOREDUCTASE, PUTATIVE (AFU_ORTHOLOGUE AFUA_1G17690)-RELATED"/>
    <property type="match status" value="1"/>
</dbReference>
<sequence length="513" mass="55678">MPRLVHLILALLATSFNALGSQTPLRSSVLEACLSTLPFRVVLPSSPDYDRASRAYNRRLTIRPAAVVYPNSASHVSAAILCGTRAGVPVVARSGGHSAAGYSLGGEDGSLVVDLSRLDEVKFEKEGEVVHVQTGNRLADLARALKGVGKALPHGTCPSVGVGGHAAFGGFGFASREWGLLLDRMIGAEVVLSDGRVMNASLDENADLFWAVRGSVASFGIATSYTFVTLPEPPVTTAYSYVFAGNASSAAPCLYAFQEFAATSAPPPLGMQFSVIPDLTYELFGSYTGPKKDFDVIFLPLVQECEKTSDQDSGTHAFAQEMGWEAYLVSQAGTPPRVADCFYAKSLMTAEDRPLSPGTIETFMTYLYTEGPKHRLSWFVEVDLYGGAGSAINAVPKLDTAFKHRDRLLGFHMKASSRDQRPPYPEEGYAFINGMANALRSGPESPTFGSYGSYVDPLLKQDEWRMMYYGDEIYEQLADLKRKWDPEGVFAYPQMISSTRELENGGRRVVDEL</sequence>
<comment type="cofactor">
    <cofactor evidence="1">
        <name>FAD</name>
        <dbReference type="ChEBI" id="CHEBI:57692"/>
    </cofactor>
</comment>
<gene>
    <name evidence="8" type="ORF">CALCODRAFT_495732</name>
</gene>
<dbReference type="Gene3D" id="3.30.465.10">
    <property type="match status" value="1"/>
</dbReference>
<evidence type="ECO:0000256" key="2">
    <source>
        <dbReference type="ARBA" id="ARBA00005466"/>
    </source>
</evidence>
<dbReference type="Pfam" id="PF08031">
    <property type="entry name" value="BBE"/>
    <property type="match status" value="1"/>
</dbReference>
<dbReference type="PANTHER" id="PTHR42973:SF39">
    <property type="entry name" value="FAD-BINDING PCMH-TYPE DOMAIN-CONTAINING PROTEIN"/>
    <property type="match status" value="1"/>
</dbReference>
<evidence type="ECO:0000256" key="5">
    <source>
        <dbReference type="ARBA" id="ARBA00023002"/>
    </source>
</evidence>
<evidence type="ECO:0000259" key="7">
    <source>
        <dbReference type="PROSITE" id="PS51387"/>
    </source>
</evidence>
<dbReference type="InterPro" id="IPR006094">
    <property type="entry name" value="Oxid_FAD_bind_N"/>
</dbReference>
<evidence type="ECO:0000256" key="4">
    <source>
        <dbReference type="ARBA" id="ARBA00022827"/>
    </source>
</evidence>
<dbReference type="InterPro" id="IPR012951">
    <property type="entry name" value="BBE"/>
</dbReference>
<dbReference type="Pfam" id="PF01565">
    <property type="entry name" value="FAD_binding_4"/>
    <property type="match status" value="1"/>
</dbReference>
<comment type="similarity">
    <text evidence="2">Belongs to the oxygen-dependent FAD-linked oxidoreductase family.</text>
</comment>
<dbReference type="InterPro" id="IPR016169">
    <property type="entry name" value="FAD-bd_PCMH_sub2"/>
</dbReference>
<keyword evidence="3" id="KW-0285">Flavoprotein</keyword>
<evidence type="ECO:0000313" key="8">
    <source>
        <dbReference type="EMBL" id="KZT57881.1"/>
    </source>
</evidence>
<keyword evidence="9" id="KW-1185">Reference proteome</keyword>
<dbReference type="OrthoDB" id="415825at2759"/>
<dbReference type="InterPro" id="IPR036318">
    <property type="entry name" value="FAD-bd_PCMH-like_sf"/>
</dbReference>
<evidence type="ECO:0000256" key="3">
    <source>
        <dbReference type="ARBA" id="ARBA00022630"/>
    </source>
</evidence>
<reference evidence="8 9" key="1">
    <citation type="journal article" date="2016" name="Mol. Biol. Evol.">
        <title>Comparative Genomics of Early-Diverging Mushroom-Forming Fungi Provides Insights into the Origins of Lignocellulose Decay Capabilities.</title>
        <authorList>
            <person name="Nagy L.G."/>
            <person name="Riley R."/>
            <person name="Tritt A."/>
            <person name="Adam C."/>
            <person name="Daum C."/>
            <person name="Floudas D."/>
            <person name="Sun H."/>
            <person name="Yadav J.S."/>
            <person name="Pangilinan J."/>
            <person name="Larsson K.H."/>
            <person name="Matsuura K."/>
            <person name="Barry K."/>
            <person name="Labutti K."/>
            <person name="Kuo R."/>
            <person name="Ohm R.A."/>
            <person name="Bhattacharya S.S."/>
            <person name="Shirouzu T."/>
            <person name="Yoshinaga Y."/>
            <person name="Martin F.M."/>
            <person name="Grigoriev I.V."/>
            <person name="Hibbett D.S."/>
        </authorList>
    </citation>
    <scope>NUCLEOTIDE SEQUENCE [LARGE SCALE GENOMIC DNA]</scope>
    <source>
        <strain evidence="8 9">HHB12733</strain>
    </source>
</reference>
<proteinExistence type="inferred from homology"/>
<dbReference type="STRING" id="1353952.A0A165GC07"/>
<dbReference type="SUPFAM" id="SSF56176">
    <property type="entry name" value="FAD-binding/transporter-associated domain-like"/>
    <property type="match status" value="1"/>
</dbReference>
<protein>
    <submittedName>
        <fullName evidence="8">Glucooligosaccharide oxidase</fullName>
    </submittedName>
</protein>
<dbReference type="InterPro" id="IPR050416">
    <property type="entry name" value="FAD-linked_Oxidoreductase"/>
</dbReference>
<evidence type="ECO:0000313" key="9">
    <source>
        <dbReference type="Proteomes" id="UP000076842"/>
    </source>
</evidence>
<dbReference type="InterPro" id="IPR016166">
    <property type="entry name" value="FAD-bd_PCMH"/>
</dbReference>
<feature type="signal peptide" evidence="6">
    <location>
        <begin position="1"/>
        <end position="20"/>
    </location>
</feature>
<keyword evidence="4" id="KW-0274">FAD</keyword>
<dbReference type="PROSITE" id="PS51387">
    <property type="entry name" value="FAD_PCMH"/>
    <property type="match status" value="1"/>
</dbReference>
<keyword evidence="6" id="KW-0732">Signal</keyword>
<dbReference type="GO" id="GO:0071949">
    <property type="term" value="F:FAD binding"/>
    <property type="evidence" value="ECO:0007669"/>
    <property type="project" value="InterPro"/>
</dbReference>